<accession>A0A4R0MYH8</accession>
<dbReference type="SMART" id="SM00342">
    <property type="entry name" value="HTH_ARAC"/>
    <property type="match status" value="1"/>
</dbReference>
<dbReference type="PANTHER" id="PTHR43280">
    <property type="entry name" value="ARAC-FAMILY TRANSCRIPTIONAL REGULATOR"/>
    <property type="match status" value="1"/>
</dbReference>
<comment type="caution">
    <text evidence="5">The sequence shown here is derived from an EMBL/GenBank/DDBJ whole genome shotgun (WGS) entry which is preliminary data.</text>
</comment>
<keyword evidence="6" id="KW-1185">Reference proteome</keyword>
<dbReference type="InterPro" id="IPR009057">
    <property type="entry name" value="Homeodomain-like_sf"/>
</dbReference>
<evidence type="ECO:0000259" key="4">
    <source>
        <dbReference type="PROSITE" id="PS01124"/>
    </source>
</evidence>
<evidence type="ECO:0000256" key="1">
    <source>
        <dbReference type="ARBA" id="ARBA00023015"/>
    </source>
</evidence>
<feature type="domain" description="HTH araC/xylS-type" evidence="4">
    <location>
        <begin position="173"/>
        <end position="271"/>
    </location>
</feature>
<dbReference type="Pfam" id="PF12833">
    <property type="entry name" value="HTH_18"/>
    <property type="match status" value="1"/>
</dbReference>
<name>A0A4R0MYH8_9SPHI</name>
<evidence type="ECO:0000256" key="3">
    <source>
        <dbReference type="ARBA" id="ARBA00023163"/>
    </source>
</evidence>
<reference evidence="5 6" key="1">
    <citation type="submission" date="2019-02" db="EMBL/GenBank/DDBJ databases">
        <title>Pedobacter sp. RP-1-13 sp. nov., isolated from Arctic soil.</title>
        <authorList>
            <person name="Dahal R.H."/>
        </authorList>
    </citation>
    <scope>NUCLEOTIDE SEQUENCE [LARGE SCALE GENOMIC DNA]</scope>
    <source>
        <strain evidence="5 6">RP-1-13</strain>
    </source>
</reference>
<protein>
    <submittedName>
        <fullName evidence="5">AraC family transcriptional regulator</fullName>
    </submittedName>
</protein>
<proteinExistence type="predicted"/>
<dbReference type="PROSITE" id="PS01124">
    <property type="entry name" value="HTH_ARAC_FAMILY_2"/>
    <property type="match status" value="1"/>
</dbReference>
<keyword evidence="2" id="KW-0238">DNA-binding</keyword>
<dbReference type="PANTHER" id="PTHR43280:SF2">
    <property type="entry name" value="HTH-TYPE TRANSCRIPTIONAL REGULATOR EXSA"/>
    <property type="match status" value="1"/>
</dbReference>
<evidence type="ECO:0000256" key="2">
    <source>
        <dbReference type="ARBA" id="ARBA00023125"/>
    </source>
</evidence>
<dbReference type="GO" id="GO:0003700">
    <property type="term" value="F:DNA-binding transcription factor activity"/>
    <property type="evidence" value="ECO:0007669"/>
    <property type="project" value="InterPro"/>
</dbReference>
<dbReference type="GO" id="GO:0043565">
    <property type="term" value="F:sequence-specific DNA binding"/>
    <property type="evidence" value="ECO:0007669"/>
    <property type="project" value="InterPro"/>
</dbReference>
<evidence type="ECO:0000313" key="5">
    <source>
        <dbReference type="EMBL" id="TCC92388.1"/>
    </source>
</evidence>
<sequence>MLTKMQNTGKPKIGYSCHYTSSREGEQFVPEHVFSYQISGILTISDGQKQYKFNPGDYRFIRRNHLIKFNKQPPPNGEFKSVSVYLDQHSLLEFSIAYGFSPNGHFDGDAILNLNPQPLYKSFIESLTPYQQEDVQININLQNLKIRECILILLQSNPEIKDILFDFSEPGKIDLEGFMEKNFHFNVQLKRFAYLTGRSLATFKRDFKKIFNTTPSRWLQNRRLQEAYYLLKEKRKTASDVYLELGFEDLSHFSFAFKKRYGISPSKLFLLM</sequence>
<dbReference type="SUPFAM" id="SSF46689">
    <property type="entry name" value="Homeodomain-like"/>
    <property type="match status" value="2"/>
</dbReference>
<organism evidence="5 6">
    <name type="scientific">Pedobacter frigiditerrae</name>
    <dbReference type="NCBI Taxonomy" id="2530452"/>
    <lineage>
        <taxon>Bacteria</taxon>
        <taxon>Pseudomonadati</taxon>
        <taxon>Bacteroidota</taxon>
        <taxon>Sphingobacteriia</taxon>
        <taxon>Sphingobacteriales</taxon>
        <taxon>Sphingobacteriaceae</taxon>
        <taxon>Pedobacter</taxon>
    </lineage>
</organism>
<dbReference type="Proteomes" id="UP000292884">
    <property type="component" value="Unassembled WGS sequence"/>
</dbReference>
<dbReference type="Gene3D" id="1.10.10.60">
    <property type="entry name" value="Homeodomain-like"/>
    <property type="match status" value="1"/>
</dbReference>
<dbReference type="OrthoDB" id="4480133at2"/>
<dbReference type="AlphaFoldDB" id="A0A4R0MYH8"/>
<evidence type="ECO:0000313" key="6">
    <source>
        <dbReference type="Proteomes" id="UP000292884"/>
    </source>
</evidence>
<dbReference type="Pfam" id="PF22200">
    <property type="entry name" value="ExsA_N"/>
    <property type="match status" value="1"/>
</dbReference>
<dbReference type="EMBL" id="SJSK01000002">
    <property type="protein sequence ID" value="TCC92388.1"/>
    <property type="molecule type" value="Genomic_DNA"/>
</dbReference>
<dbReference type="InterPro" id="IPR054015">
    <property type="entry name" value="ExsA-like_N"/>
</dbReference>
<dbReference type="InterPro" id="IPR018060">
    <property type="entry name" value="HTH_AraC"/>
</dbReference>
<keyword evidence="3" id="KW-0804">Transcription</keyword>
<keyword evidence="1" id="KW-0805">Transcription regulation</keyword>
<gene>
    <name evidence="5" type="ORF">EZ428_11750</name>
</gene>